<feature type="transmembrane region" description="Helical" evidence="13">
    <location>
        <begin position="208"/>
        <end position="229"/>
    </location>
</feature>
<evidence type="ECO:0000313" key="15">
    <source>
        <dbReference type="EMBL" id="KKY23817.1"/>
    </source>
</evidence>
<dbReference type="Proteomes" id="UP000053317">
    <property type="component" value="Unassembled WGS sequence"/>
</dbReference>
<evidence type="ECO:0000256" key="7">
    <source>
        <dbReference type="ARBA" id="ARBA00023002"/>
    </source>
</evidence>
<comment type="similarity">
    <text evidence="2 13">Belongs to the ERG4/ERG24 family.</text>
</comment>
<dbReference type="EMBL" id="LCWF01000064">
    <property type="protein sequence ID" value="KKY23817.1"/>
    <property type="molecule type" value="Genomic_DNA"/>
</dbReference>
<dbReference type="GO" id="GO:0006696">
    <property type="term" value="P:ergosterol biosynthetic process"/>
    <property type="evidence" value="ECO:0007669"/>
    <property type="project" value="EnsemblFungi"/>
</dbReference>
<dbReference type="GO" id="GO:0005789">
    <property type="term" value="C:endoplasmic reticulum membrane"/>
    <property type="evidence" value="ECO:0007669"/>
    <property type="project" value="EnsemblFungi"/>
</dbReference>
<evidence type="ECO:0000256" key="4">
    <source>
        <dbReference type="ARBA" id="ARBA00022692"/>
    </source>
</evidence>
<evidence type="ECO:0000256" key="13">
    <source>
        <dbReference type="RuleBase" id="RU369120"/>
    </source>
</evidence>
<dbReference type="InterPro" id="IPR018083">
    <property type="entry name" value="Sterol_reductase_CS"/>
</dbReference>
<name>A0A0G2EM19_PHACM</name>
<comment type="subcellular location">
    <subcellularLocation>
        <location evidence="1">Membrane</location>
        <topology evidence="1">Multi-pass membrane protein</topology>
    </subcellularLocation>
</comment>
<dbReference type="Pfam" id="PF01222">
    <property type="entry name" value="ERG4_ERG24"/>
    <property type="match status" value="1"/>
</dbReference>
<keyword evidence="11 13" id="KW-1207">Sterol metabolism</keyword>
<evidence type="ECO:0000256" key="12">
    <source>
        <dbReference type="ARBA" id="ARBA00023221"/>
    </source>
</evidence>
<dbReference type="PANTHER" id="PTHR21257">
    <property type="entry name" value="DELTA(14)-STEROL REDUCTASE"/>
    <property type="match status" value="1"/>
</dbReference>
<dbReference type="PANTHER" id="PTHR21257:SF48">
    <property type="entry name" value="STEROL REDUCTASE (EUROFUNG)"/>
    <property type="match status" value="1"/>
</dbReference>
<evidence type="ECO:0000256" key="8">
    <source>
        <dbReference type="ARBA" id="ARBA00023011"/>
    </source>
</evidence>
<organism evidence="15 16">
    <name type="scientific">Phaeomoniella chlamydospora</name>
    <name type="common">Phaeoacremonium chlamydosporum</name>
    <dbReference type="NCBI Taxonomy" id="158046"/>
    <lineage>
        <taxon>Eukaryota</taxon>
        <taxon>Fungi</taxon>
        <taxon>Dikarya</taxon>
        <taxon>Ascomycota</taxon>
        <taxon>Pezizomycotina</taxon>
        <taxon>Eurotiomycetes</taxon>
        <taxon>Chaetothyriomycetidae</taxon>
        <taxon>Phaeomoniellales</taxon>
        <taxon>Phaeomoniellaceae</taxon>
        <taxon>Phaeomoniella</taxon>
    </lineage>
</organism>
<sequence length="489" mass="56177">MELQITMNYIVETPGRRTRSRKSLAPDVRSDTDDATDSATDTPDTSNATEEGSRSVRRRKPTKFAETNGQSNGKPNGHANGAVKGEQRLIDGWAPGMDPKIDYNPHYEFGGSWGVSAMMIGFPLLMYYMWIGATYYDGKIPLPKAEQTFVDFLKDMSHIVYKGAFPTAKAWAMYWTFYVVEGAFYLLLPGVYRKGKPLPHEDGKQLTYYCSAMWSFYTSCAIITGLHFSGLFKLQTIIDEFGSLMSVSILTGYIMSFYFYFSALIRGKQHRMTGYPVYDFFMGAELNPRLFGLLDFKMFFEVRIPWYILFLVTLGAAARQYDTYGYVSAEVGLLIFAHWLYANACSKGEECIITSWDMYYEKLGFMLTFWNLSGVPLSYCHAAIYLALHDPKTYHWNRTFMAAWFVTYALVYWVWDTANSQKNRFRSRETGDDFTRKTFPQLPWQVVENPRIIKSPAGTILADGWFGKARKPHYTCDLFFAISWALYVI</sequence>
<feature type="transmembrane region" description="Helical" evidence="13">
    <location>
        <begin position="363"/>
        <end position="388"/>
    </location>
</feature>
<evidence type="ECO:0000256" key="11">
    <source>
        <dbReference type="ARBA" id="ARBA00023166"/>
    </source>
</evidence>
<evidence type="ECO:0000256" key="10">
    <source>
        <dbReference type="ARBA" id="ARBA00023136"/>
    </source>
</evidence>
<comment type="caution">
    <text evidence="15">The sequence shown here is derived from an EMBL/GenBank/DDBJ whole genome shotgun (WGS) entry which is preliminary data.</text>
</comment>
<feature type="compositionally biased region" description="Polar residues" evidence="14">
    <location>
        <begin position="65"/>
        <end position="74"/>
    </location>
</feature>
<gene>
    <name evidence="15" type="ORF">UCRPC4_g02630</name>
</gene>
<feature type="compositionally biased region" description="Low complexity" evidence="14">
    <location>
        <begin position="37"/>
        <end position="49"/>
    </location>
</feature>
<keyword evidence="9 13" id="KW-0443">Lipid metabolism</keyword>
<dbReference type="PROSITE" id="PS01017">
    <property type="entry name" value="STEROL_REDUCT_1"/>
    <property type="match status" value="1"/>
</dbReference>
<keyword evidence="7 13" id="KW-0560">Oxidoreductase</keyword>
<evidence type="ECO:0000256" key="6">
    <source>
        <dbReference type="ARBA" id="ARBA00022989"/>
    </source>
</evidence>
<feature type="transmembrane region" description="Helical" evidence="13">
    <location>
        <begin position="241"/>
        <end position="261"/>
    </location>
</feature>
<keyword evidence="16" id="KW-1185">Reference proteome</keyword>
<keyword evidence="10 13" id="KW-0472">Membrane</keyword>
<keyword evidence="3 13" id="KW-0444">Lipid biosynthesis</keyword>
<keyword evidence="12 13" id="KW-0753">Steroid metabolism</keyword>
<accession>A0A0G2EM19</accession>
<reference evidence="15 16" key="2">
    <citation type="submission" date="2015-05" db="EMBL/GenBank/DDBJ databases">
        <authorList>
            <person name="Morales-Cruz A."/>
            <person name="Amrine K.C."/>
            <person name="Cantu D."/>
        </authorList>
    </citation>
    <scope>NUCLEOTIDE SEQUENCE [LARGE SCALE GENOMIC DNA]</scope>
    <source>
        <strain evidence="15">UCRPC4</strain>
    </source>
</reference>
<evidence type="ECO:0000256" key="2">
    <source>
        <dbReference type="ARBA" id="ARBA00005402"/>
    </source>
</evidence>
<feature type="transmembrane region" description="Helical" evidence="13">
    <location>
        <begin position="171"/>
        <end position="188"/>
    </location>
</feature>
<dbReference type="GO" id="GO:0000246">
    <property type="term" value="F:Delta24(24-1) sterol reductase activity"/>
    <property type="evidence" value="ECO:0007669"/>
    <property type="project" value="EnsemblFungi"/>
</dbReference>
<feature type="transmembrane region" description="Helical" evidence="13">
    <location>
        <begin position="298"/>
        <end position="318"/>
    </location>
</feature>
<evidence type="ECO:0000256" key="3">
    <source>
        <dbReference type="ARBA" id="ARBA00022516"/>
    </source>
</evidence>
<evidence type="ECO:0000256" key="9">
    <source>
        <dbReference type="ARBA" id="ARBA00023098"/>
    </source>
</evidence>
<feature type="transmembrane region" description="Helical" evidence="13">
    <location>
        <begin position="324"/>
        <end position="342"/>
    </location>
</feature>
<feature type="transmembrane region" description="Helical" evidence="13">
    <location>
        <begin position="400"/>
        <end position="418"/>
    </location>
</feature>
<feature type="region of interest" description="Disordered" evidence="14">
    <location>
        <begin position="12"/>
        <end position="82"/>
    </location>
</feature>
<dbReference type="InterPro" id="IPR001171">
    <property type="entry name" value="ERG24_DHCR-like"/>
</dbReference>
<keyword evidence="4 13" id="KW-0812">Transmembrane</keyword>
<proteinExistence type="inferred from homology"/>
<evidence type="ECO:0000313" key="16">
    <source>
        <dbReference type="Proteomes" id="UP000053317"/>
    </source>
</evidence>
<dbReference type="GO" id="GO:0050614">
    <property type="term" value="F:Delta24-sterol reductase activity"/>
    <property type="evidence" value="ECO:0007669"/>
    <property type="project" value="EnsemblFungi"/>
</dbReference>
<dbReference type="OrthoDB" id="5326588at2759"/>
<feature type="transmembrane region" description="Helical" evidence="13">
    <location>
        <begin position="109"/>
        <end position="130"/>
    </location>
</feature>
<evidence type="ECO:0000256" key="1">
    <source>
        <dbReference type="ARBA" id="ARBA00004141"/>
    </source>
</evidence>
<protein>
    <submittedName>
        <fullName evidence="15">Putative c-24 sterol reductase</fullName>
    </submittedName>
</protein>
<keyword evidence="8 13" id="KW-0756">Sterol biosynthesis</keyword>
<reference evidence="15 16" key="1">
    <citation type="submission" date="2015-05" db="EMBL/GenBank/DDBJ databases">
        <title>Distinctive expansion of gene families associated with plant cell wall degradation and secondary metabolism in the genomes of grapevine trunk pathogens.</title>
        <authorList>
            <person name="Lawrence D.P."/>
            <person name="Travadon R."/>
            <person name="Rolshausen P.E."/>
            <person name="Baumgartner K."/>
        </authorList>
    </citation>
    <scope>NUCLEOTIDE SEQUENCE [LARGE SCALE GENOMIC DNA]</scope>
    <source>
        <strain evidence="15">UCRPC4</strain>
    </source>
</reference>
<dbReference type="AlphaFoldDB" id="A0A0G2EM19"/>
<keyword evidence="6 13" id="KW-1133">Transmembrane helix</keyword>
<keyword evidence="5 13" id="KW-0752">Steroid biosynthesis</keyword>
<evidence type="ECO:0000256" key="14">
    <source>
        <dbReference type="SAM" id="MobiDB-lite"/>
    </source>
</evidence>
<evidence type="ECO:0000256" key="5">
    <source>
        <dbReference type="ARBA" id="ARBA00022955"/>
    </source>
</evidence>